<evidence type="ECO:0008006" key="3">
    <source>
        <dbReference type="Google" id="ProtNLM"/>
    </source>
</evidence>
<dbReference type="KEGG" id="cpf:CPF_0920"/>
<dbReference type="AlphaFoldDB" id="A0A0H2YRQ2"/>
<evidence type="ECO:0000313" key="1">
    <source>
        <dbReference type="EMBL" id="ABG83695.1"/>
    </source>
</evidence>
<protein>
    <recommendedName>
        <fullName evidence="3">(2,3-dihydroxybenzoyl)adenylate synthase</fullName>
    </recommendedName>
</protein>
<dbReference type="HOGENOM" id="CLU_1822048_0_0_9"/>
<reference evidence="1 2" key="1">
    <citation type="journal article" date="2006" name="Genome Res.">
        <title>Skewed genomic variability in strains of the toxigenic bacterial pathogen, Clostridium perfringens.</title>
        <authorList>
            <person name="Myers G.S."/>
            <person name="Rasko D.A."/>
            <person name="Cheung J.K."/>
            <person name="Ravel J."/>
            <person name="Seshadri R."/>
            <person name="Deboy R.T."/>
            <person name="Ren Q."/>
            <person name="Varga J."/>
            <person name="Awad M.M."/>
            <person name="Brinkac L.M."/>
            <person name="Daugherty S.C."/>
            <person name="Haft D.H."/>
            <person name="Dodson R.J."/>
            <person name="Madupu R."/>
            <person name="Nelson W.C."/>
            <person name="Rosovitz M.J."/>
            <person name="Sullivan S.A."/>
            <person name="Khouri H."/>
            <person name="Dimitrov G.I."/>
            <person name="Watkins K.L."/>
            <person name="Mulligan S."/>
            <person name="Benton J."/>
            <person name="Radune D."/>
            <person name="Fisher D.J."/>
            <person name="Atkins H.S."/>
            <person name="Hiscox T."/>
            <person name="Jost B.H."/>
            <person name="Billington S.J."/>
            <person name="Songer J.G."/>
            <person name="McClane B.A."/>
            <person name="Titball R.W."/>
            <person name="Rood J.I."/>
            <person name="Melville S.B."/>
            <person name="Paulsen I.T."/>
        </authorList>
    </citation>
    <scope>NUCLEOTIDE SEQUENCE [LARGE SCALE GENOMIC DNA]</scope>
    <source>
        <strain evidence="2">ATCC 13124 / DSM 756 / JCM 1290 / NCIMB 6125 / NCTC 8237 / S 107 / Type A</strain>
    </source>
</reference>
<dbReference type="RefSeq" id="WP_011590441.1">
    <property type="nucleotide sequence ID" value="NC_008261.1"/>
</dbReference>
<dbReference type="EMBL" id="CP000246">
    <property type="protein sequence ID" value="ABG83695.1"/>
    <property type="molecule type" value="Genomic_DNA"/>
</dbReference>
<keyword evidence="2" id="KW-1185">Reference proteome</keyword>
<gene>
    <name evidence="1" type="ordered locus">CPF_0920</name>
</gene>
<name>A0A0H2YRQ2_CLOP1</name>
<accession>A0A0H2YRQ2</accession>
<dbReference type="Proteomes" id="UP000001823">
    <property type="component" value="Chromosome"/>
</dbReference>
<dbReference type="PaxDb" id="195103-CPF_0920"/>
<dbReference type="STRING" id="195103.CPF_0920"/>
<evidence type="ECO:0000313" key="2">
    <source>
        <dbReference type="Proteomes" id="UP000001823"/>
    </source>
</evidence>
<sequence length="141" mass="16376">MESKEMRLAKKAKKLIDEFERVQSVLLSGELSDQEVEIRDDGATIVLKNIMPGYSGEAMFKLTHISDVVKAYIDHMDEENDEMIKSYEVENTNWHESDLGDIYRESAMEHLEKVEVVGDKVRHTYKELKKIEEKAREIEGL</sequence>
<proteinExistence type="predicted"/>
<organism evidence="1 2">
    <name type="scientific">Clostridium perfringens (strain ATCC 13124 / DSM 756 / JCM 1290 / NCIMB 6125 / NCTC 8237 / Type A)</name>
    <dbReference type="NCBI Taxonomy" id="195103"/>
    <lineage>
        <taxon>Bacteria</taxon>
        <taxon>Bacillati</taxon>
        <taxon>Bacillota</taxon>
        <taxon>Clostridia</taxon>
        <taxon>Eubacteriales</taxon>
        <taxon>Clostridiaceae</taxon>
        <taxon>Clostridium</taxon>
    </lineage>
</organism>